<sequence length="58" mass="6217">METLILKGLHRCAIKWIRYYSVVIKIRCDNNGSRVLVTGEAGDGLVVAALVAGTTAIS</sequence>
<evidence type="ECO:0000313" key="1">
    <source>
        <dbReference type="EMBL" id="EDX77444.1"/>
    </source>
</evidence>
<name>B4VLQ7_9CYAN</name>
<dbReference type="Proteomes" id="UP000003835">
    <property type="component" value="Unassembled WGS sequence"/>
</dbReference>
<dbReference type="HOGENOM" id="CLU_2971610_0_0_3"/>
<keyword evidence="2" id="KW-1185">Reference proteome</keyword>
<organism evidence="1 2">
    <name type="scientific">Coleofasciculus chthonoplastes PCC 7420</name>
    <dbReference type="NCBI Taxonomy" id="118168"/>
    <lineage>
        <taxon>Bacteria</taxon>
        <taxon>Bacillati</taxon>
        <taxon>Cyanobacteriota</taxon>
        <taxon>Cyanophyceae</taxon>
        <taxon>Coleofasciculales</taxon>
        <taxon>Coleofasciculaceae</taxon>
        <taxon>Coleofasciculus</taxon>
    </lineage>
</organism>
<reference evidence="1 2" key="1">
    <citation type="submission" date="2008-07" db="EMBL/GenBank/DDBJ databases">
        <authorList>
            <person name="Tandeau de Marsac N."/>
            <person name="Ferriera S."/>
            <person name="Johnson J."/>
            <person name="Kravitz S."/>
            <person name="Beeson K."/>
            <person name="Sutton G."/>
            <person name="Rogers Y.-H."/>
            <person name="Friedman R."/>
            <person name="Frazier M."/>
            <person name="Venter J.C."/>
        </authorList>
    </citation>
    <scope>NUCLEOTIDE SEQUENCE [LARGE SCALE GENOMIC DNA]</scope>
    <source>
        <strain evidence="1 2">PCC 7420</strain>
    </source>
</reference>
<proteinExistence type="predicted"/>
<dbReference type="EMBL" id="DS989844">
    <property type="protein sequence ID" value="EDX77444.1"/>
    <property type="molecule type" value="Genomic_DNA"/>
</dbReference>
<protein>
    <submittedName>
        <fullName evidence="1">Uncharacterized protein</fullName>
    </submittedName>
</protein>
<evidence type="ECO:0000313" key="2">
    <source>
        <dbReference type="Proteomes" id="UP000003835"/>
    </source>
</evidence>
<accession>B4VLQ7</accession>
<dbReference type="AlphaFoldDB" id="B4VLQ7"/>
<gene>
    <name evidence="1" type="ORF">MC7420_581</name>
</gene>